<feature type="compositionally biased region" description="Polar residues" evidence="7">
    <location>
        <begin position="409"/>
        <end position="420"/>
    </location>
</feature>
<evidence type="ECO:0000256" key="6">
    <source>
        <dbReference type="PROSITE-ProRule" id="PRU01023"/>
    </source>
</evidence>
<dbReference type="GO" id="GO:0000049">
    <property type="term" value="F:tRNA binding"/>
    <property type="evidence" value="ECO:0007669"/>
    <property type="project" value="TreeGrafter"/>
</dbReference>
<name>A0A0L7L1Q8_OPEBR</name>
<dbReference type="STRING" id="104452.A0A0L7L1Q8"/>
<feature type="binding site" evidence="6">
    <location>
        <position position="145"/>
    </location>
    <ligand>
        <name>S-adenosyl-L-methionine</name>
        <dbReference type="ChEBI" id="CHEBI:59789"/>
    </ligand>
</feature>
<evidence type="ECO:0000256" key="4">
    <source>
        <dbReference type="ARBA" id="ARBA00022691"/>
    </source>
</evidence>
<dbReference type="PROSITE" id="PS01153">
    <property type="entry name" value="NOL1_NOP2_SUN"/>
    <property type="match status" value="1"/>
</dbReference>
<feature type="compositionally biased region" description="Polar residues" evidence="7">
    <location>
        <begin position="462"/>
        <end position="474"/>
    </location>
</feature>
<protein>
    <submittedName>
        <fullName evidence="9">tRNA (Cytosine-5-)-methyltransferase</fullName>
    </submittedName>
</protein>
<dbReference type="EMBL" id="JTDY01003633">
    <property type="protein sequence ID" value="KOB69241.1"/>
    <property type="molecule type" value="Genomic_DNA"/>
</dbReference>
<dbReference type="InterPro" id="IPR029063">
    <property type="entry name" value="SAM-dependent_MTases_sf"/>
</dbReference>
<feature type="region of interest" description="Disordered" evidence="7">
    <location>
        <begin position="266"/>
        <end position="301"/>
    </location>
</feature>
<keyword evidence="3 6" id="KW-0808">Transferase</keyword>
<feature type="active site" description="Nucleophile" evidence="6">
    <location>
        <position position="198"/>
    </location>
</feature>
<dbReference type="Proteomes" id="UP000037510">
    <property type="component" value="Unassembled WGS sequence"/>
</dbReference>
<dbReference type="AlphaFoldDB" id="A0A0L7L1Q8"/>
<evidence type="ECO:0000313" key="9">
    <source>
        <dbReference type="EMBL" id="KOB69241.1"/>
    </source>
</evidence>
<comment type="caution">
    <text evidence="9">The sequence shown here is derived from an EMBL/GenBank/DDBJ whole genome shotgun (WGS) entry which is preliminary data.</text>
</comment>
<dbReference type="InterPro" id="IPR049560">
    <property type="entry name" value="MeTrfase_RsmB-F_NOP2_cat"/>
</dbReference>
<reference evidence="9 10" key="1">
    <citation type="journal article" date="2015" name="Genome Biol. Evol.">
        <title>The genome of winter moth (Operophtera brumata) provides a genomic perspective on sexual dimorphism and phenology.</title>
        <authorList>
            <person name="Derks M.F."/>
            <person name="Smit S."/>
            <person name="Salis L."/>
            <person name="Schijlen E."/>
            <person name="Bossers A."/>
            <person name="Mateman C."/>
            <person name="Pijl A.S."/>
            <person name="de Ridder D."/>
            <person name="Groenen M.A."/>
            <person name="Visser M.E."/>
            <person name="Megens H.J."/>
        </authorList>
    </citation>
    <scope>NUCLEOTIDE SEQUENCE [LARGE SCALE GENOMIC DNA]</scope>
    <source>
        <strain evidence="9">WM2013NL</strain>
        <tissue evidence="9">Head and thorax</tissue>
    </source>
</reference>
<dbReference type="GO" id="GO:0016428">
    <property type="term" value="F:tRNA (cytidine-5-)-methyltransferase activity"/>
    <property type="evidence" value="ECO:0007669"/>
    <property type="project" value="TreeGrafter"/>
</dbReference>
<gene>
    <name evidence="9" type="ORF">OBRU01_17089</name>
</gene>
<dbReference type="SUPFAM" id="SSF53335">
    <property type="entry name" value="S-adenosyl-L-methionine-dependent methyltransferases"/>
    <property type="match status" value="1"/>
</dbReference>
<evidence type="ECO:0000256" key="7">
    <source>
        <dbReference type="SAM" id="MobiDB-lite"/>
    </source>
</evidence>
<organism evidence="9 10">
    <name type="scientific">Operophtera brumata</name>
    <name type="common">Winter moth</name>
    <name type="synonym">Phalaena brumata</name>
    <dbReference type="NCBI Taxonomy" id="104452"/>
    <lineage>
        <taxon>Eukaryota</taxon>
        <taxon>Metazoa</taxon>
        <taxon>Ecdysozoa</taxon>
        <taxon>Arthropoda</taxon>
        <taxon>Hexapoda</taxon>
        <taxon>Insecta</taxon>
        <taxon>Pterygota</taxon>
        <taxon>Neoptera</taxon>
        <taxon>Endopterygota</taxon>
        <taxon>Lepidoptera</taxon>
        <taxon>Glossata</taxon>
        <taxon>Ditrysia</taxon>
        <taxon>Geometroidea</taxon>
        <taxon>Geometridae</taxon>
        <taxon>Larentiinae</taxon>
        <taxon>Operophtera</taxon>
    </lineage>
</organism>
<evidence type="ECO:0000256" key="3">
    <source>
        <dbReference type="ARBA" id="ARBA00022679"/>
    </source>
</evidence>
<comment type="caution">
    <text evidence="6">Lacks conserved residue(s) required for the propagation of feature annotation.</text>
</comment>
<keyword evidence="5 6" id="KW-0694">RNA-binding</keyword>
<sequence>MGRKNRNVNKFAQRKRDRKEQEKNPQPKPEGDQRKHYADIVRENATFEEYYKSLPTAFRITGSKCEADELMNIVQSQYFSEILNVKLKVEGTEDEEEIKPFKLPWVSAGFVMANDVDNSRCYMLVHQAKRLNSPKPLKFDRILCDVPCSGDATLRKNPDIWVKWSNGNGNNLHGIQYRILKRGCELLEVGGRLVYSTCSFNPIENEAVIHRVLAETGDSMRLVEANDMLTGLKYQKGMTNWRPASKDMVFYDKFEDVPERWQTVKVEKEQKEEGNEQTCEGSEASEEKAKPEPPRKKRRMGGYKEDPFVFFKGDEEDVFPSIRDFYDLQGFESKCLLTRCHVGKKKNIYLVSPVVRDVVRANEDKMKIINTGVKTFVSDRQLRAGVQGQGVEPATDSDVNKFDKKAEDASTSEATENQDGGDSADTPEISKIDADASESSKKVSDALETSKNGDVEMPDAPKSSTDGVVKPASS</sequence>
<evidence type="ECO:0000259" key="8">
    <source>
        <dbReference type="PROSITE" id="PS51686"/>
    </source>
</evidence>
<dbReference type="InterPro" id="IPR057285">
    <property type="entry name" value="Pre-PUA_NSUN2"/>
</dbReference>
<keyword evidence="2 6" id="KW-0489">Methyltransferase</keyword>
<evidence type="ECO:0000256" key="5">
    <source>
        <dbReference type="ARBA" id="ARBA00022884"/>
    </source>
</evidence>
<keyword evidence="10" id="KW-1185">Reference proteome</keyword>
<keyword evidence="4 6" id="KW-0949">S-adenosyl-L-methionine</keyword>
<feature type="compositionally biased region" description="Basic and acidic residues" evidence="7">
    <location>
        <begin position="285"/>
        <end position="294"/>
    </location>
</feature>
<evidence type="ECO:0000256" key="2">
    <source>
        <dbReference type="ARBA" id="ARBA00022603"/>
    </source>
</evidence>
<comment type="similarity">
    <text evidence="1 6">Belongs to the class I-like SAM-binding methyltransferase superfamily. RsmB/NOP family.</text>
</comment>
<feature type="compositionally biased region" description="Basic and acidic residues" evidence="7">
    <location>
        <begin position="398"/>
        <end position="408"/>
    </location>
</feature>
<dbReference type="PROSITE" id="PS51686">
    <property type="entry name" value="SAM_MT_RSMB_NOP"/>
    <property type="match status" value="1"/>
</dbReference>
<evidence type="ECO:0000313" key="10">
    <source>
        <dbReference type="Proteomes" id="UP000037510"/>
    </source>
</evidence>
<dbReference type="GO" id="GO:0005737">
    <property type="term" value="C:cytoplasm"/>
    <property type="evidence" value="ECO:0007669"/>
    <property type="project" value="TreeGrafter"/>
</dbReference>
<evidence type="ECO:0000256" key="1">
    <source>
        <dbReference type="ARBA" id="ARBA00007494"/>
    </source>
</evidence>
<dbReference type="Gene3D" id="3.40.50.150">
    <property type="entry name" value="Vaccinia Virus protein VP39"/>
    <property type="match status" value="1"/>
</dbReference>
<dbReference type="GO" id="GO:0030488">
    <property type="term" value="P:tRNA methylation"/>
    <property type="evidence" value="ECO:0007669"/>
    <property type="project" value="TreeGrafter"/>
</dbReference>
<accession>A0A0L7L1Q8</accession>
<dbReference type="PANTHER" id="PTHR22808:SF1">
    <property type="entry name" value="RNA CYTOSINE-C(5)-METHYLTRANSFERASE NSUN2-RELATED"/>
    <property type="match status" value="1"/>
</dbReference>
<dbReference type="Pfam" id="PF25376">
    <property type="entry name" value="Pre-PUA_NSUN2"/>
    <property type="match status" value="1"/>
</dbReference>
<feature type="compositionally biased region" description="Basic and acidic residues" evidence="7">
    <location>
        <begin position="428"/>
        <end position="445"/>
    </location>
</feature>
<dbReference type="PANTHER" id="PTHR22808">
    <property type="entry name" value="NCL1 YEAST -RELATED NOL1/NOP2/FMU SUN DOMAIN-CONTAINING"/>
    <property type="match status" value="1"/>
</dbReference>
<feature type="region of interest" description="Disordered" evidence="7">
    <location>
        <begin position="1"/>
        <end position="35"/>
    </location>
</feature>
<dbReference type="InterPro" id="IPR001678">
    <property type="entry name" value="MeTrfase_RsmB-F_NOP2_dom"/>
</dbReference>
<feature type="region of interest" description="Disordered" evidence="7">
    <location>
        <begin position="386"/>
        <end position="474"/>
    </location>
</feature>
<dbReference type="InterPro" id="IPR018314">
    <property type="entry name" value="RsmB/NOL1/NOP2-like_CS"/>
</dbReference>
<dbReference type="GO" id="GO:0005634">
    <property type="term" value="C:nucleus"/>
    <property type="evidence" value="ECO:0007669"/>
    <property type="project" value="TreeGrafter"/>
</dbReference>
<dbReference type="Pfam" id="PF01189">
    <property type="entry name" value="Methyltr_RsmB-F"/>
    <property type="match status" value="1"/>
</dbReference>
<dbReference type="InterPro" id="IPR023267">
    <property type="entry name" value="RCMT"/>
</dbReference>
<feature type="domain" description="SAM-dependent MTase RsmB/NOP-type" evidence="8">
    <location>
        <begin position="139"/>
        <end position="257"/>
    </location>
</feature>
<feature type="compositionally biased region" description="Basic residues" evidence="7">
    <location>
        <begin position="1"/>
        <end position="17"/>
    </location>
</feature>
<proteinExistence type="inferred from homology"/>
<feature type="compositionally biased region" description="Basic and acidic residues" evidence="7">
    <location>
        <begin position="18"/>
        <end position="35"/>
    </location>
</feature>
<dbReference type="PRINTS" id="PR02008">
    <property type="entry name" value="RCMTFAMILY"/>
</dbReference>